<dbReference type="EMBL" id="GBXM01108863">
    <property type="protein sequence ID" value="JAG99713.1"/>
    <property type="molecule type" value="Transcribed_RNA"/>
</dbReference>
<sequence length="18" mass="2054">MTAAQLIHNAFKKHSKKT</sequence>
<proteinExistence type="predicted"/>
<accession>A0A0E9P5J5</accession>
<organism evidence="1">
    <name type="scientific">Anguilla anguilla</name>
    <name type="common">European freshwater eel</name>
    <name type="synonym">Muraena anguilla</name>
    <dbReference type="NCBI Taxonomy" id="7936"/>
    <lineage>
        <taxon>Eukaryota</taxon>
        <taxon>Metazoa</taxon>
        <taxon>Chordata</taxon>
        <taxon>Craniata</taxon>
        <taxon>Vertebrata</taxon>
        <taxon>Euteleostomi</taxon>
        <taxon>Actinopterygii</taxon>
        <taxon>Neopterygii</taxon>
        <taxon>Teleostei</taxon>
        <taxon>Anguilliformes</taxon>
        <taxon>Anguillidae</taxon>
        <taxon>Anguilla</taxon>
    </lineage>
</organism>
<name>A0A0E9P5J5_ANGAN</name>
<dbReference type="AlphaFoldDB" id="A0A0E9P5J5"/>
<evidence type="ECO:0000313" key="1">
    <source>
        <dbReference type="EMBL" id="JAG99713.1"/>
    </source>
</evidence>
<reference evidence="1" key="1">
    <citation type="submission" date="2014-11" db="EMBL/GenBank/DDBJ databases">
        <authorList>
            <person name="Amaro Gonzalez C."/>
        </authorList>
    </citation>
    <scope>NUCLEOTIDE SEQUENCE</scope>
</reference>
<protein>
    <submittedName>
        <fullName evidence="1">Uncharacterized protein</fullName>
    </submittedName>
</protein>
<reference evidence="1" key="2">
    <citation type="journal article" date="2015" name="Fish Shellfish Immunol.">
        <title>Early steps in the European eel (Anguilla anguilla)-Vibrio vulnificus interaction in the gills: Role of the RtxA13 toxin.</title>
        <authorList>
            <person name="Callol A."/>
            <person name="Pajuelo D."/>
            <person name="Ebbesson L."/>
            <person name="Teles M."/>
            <person name="MacKenzie S."/>
            <person name="Amaro C."/>
        </authorList>
    </citation>
    <scope>NUCLEOTIDE SEQUENCE</scope>
</reference>